<evidence type="ECO:0000313" key="4">
    <source>
        <dbReference type="Proteomes" id="UP000515125"/>
    </source>
</evidence>
<dbReference type="InterPro" id="IPR009091">
    <property type="entry name" value="RCC1/BLIP-II"/>
</dbReference>
<feature type="non-terminal residue" evidence="5">
    <location>
        <position position="1520"/>
    </location>
</feature>
<evidence type="ECO:0000256" key="1">
    <source>
        <dbReference type="ARBA" id="ARBA00022737"/>
    </source>
</evidence>
<dbReference type="GO" id="GO:0005737">
    <property type="term" value="C:cytoplasm"/>
    <property type="evidence" value="ECO:0007669"/>
    <property type="project" value="TreeGrafter"/>
</dbReference>
<reference evidence="5" key="1">
    <citation type="submission" date="2025-08" db="UniProtKB">
        <authorList>
            <consortium name="RefSeq"/>
        </authorList>
    </citation>
    <scope>IDENTIFICATION</scope>
</reference>
<dbReference type="Gene3D" id="2.130.10.30">
    <property type="entry name" value="Regulator of chromosome condensation 1/beta-lactamase-inhibitor protein II"/>
    <property type="match status" value="3"/>
</dbReference>
<evidence type="ECO:0000313" key="5">
    <source>
        <dbReference type="RefSeq" id="XP_026190163.1"/>
    </source>
</evidence>
<protein>
    <submittedName>
        <fullName evidence="5">Uncharacterized protein LOC34620439</fullName>
    </submittedName>
</protein>
<dbReference type="InterPro" id="IPR051709">
    <property type="entry name" value="Ub-ligase/GTPase-reg"/>
</dbReference>
<feature type="compositionally biased region" description="Low complexity" evidence="3">
    <location>
        <begin position="1120"/>
        <end position="1160"/>
    </location>
</feature>
<name>A0A6P6RQT7_9EIME</name>
<feature type="region of interest" description="Disordered" evidence="3">
    <location>
        <begin position="1119"/>
        <end position="1177"/>
    </location>
</feature>
<dbReference type="Proteomes" id="UP000515125">
    <property type="component" value="Unplaced"/>
</dbReference>
<dbReference type="OrthoDB" id="346930at2759"/>
<evidence type="ECO:0000256" key="3">
    <source>
        <dbReference type="SAM" id="MobiDB-lite"/>
    </source>
</evidence>
<gene>
    <name evidence="5" type="primary">LOC34620439</name>
</gene>
<dbReference type="GeneID" id="34620439"/>
<sequence>MPTTALPQGFKERGSLNHEDPVSHLLTSEFLAAVPAALRGGLLSQLLLRALSPPEPAVWRSFRMHQQQQQQQKQQQPQQQEQQGFVLGVRLDGLAAAADDHLLRLLLQLLLNFDSWLGFSGLSEQQQHQQSECVSAAAGSAEAASADEENSEGSRLVSYGLEGGFCAPGSSLRQHQLSLFAALSNAVEEGVGHPFGALLSWLLLLISYCGCAVPYAALSSSLDNSDNGKNEILTCFAETAAAATARVGVYADLLRVLRLRHSVCPLPVGPPHLVPRHLPLMPLLSVDKRVLPSECKTIPTATGDCAAVDSETQQQQQKQCKLSVLAPSEATWPTSPLSRKQQEQAAQLFGCAYTPKYPEQRHCHLPDPLLPPHVSCAVVLYNLKRLGALAIQWASAVAPRAERADRAAEWAVAAVSGSSCPVSEATRATAGAEATPSAGAAAGKRTGCTRLDGGEDAASSPPYTVKGESCEHVLQWLQWQQRSGPLLFSCGLNEEGPLGLGEAAYFPIDPVLQERDNFVSVAKGADVWFCCQPQQVVALPGAVRSVSAGVRCSAAVTTEGLLFNWGAAGCYREDANGSMGTSSNGALIRHPADHSRDYGLSRALRFSWIDVSVFSDPRAKSRELEHPEHREDLVYLPALLKGTTALPRLKAMPSLPAATFAAVCCGPDFCAAVTAEGGLYTWGNNASGVLGVGDTHSRRHPTAVSPRSFASSSEQQQQQQLVRQVACGNSHMAAITAAGCLFVWGSNSHGQCGFSMATEAFLFPRELLLVDLSLVPLTVLPLVHSILAAHKSSADTGVGYLAGHSSSGDSKAMLLAADSAGYAFLVSTAGEEGAPSLQRGLLGFSQVACGSLHTLSLGAPRHAASQARSAEERVPGGPQGLYTWGSNTGNCLGLNEAEEAATARAPPTRLPPALFADIAAVHPQMPARIEQIAAGGICGAALSEQGDVWLWGDLQAFVESGDAACWSAAPPTLFELSEEEGPHLPDGRPSKGRGVQIRRVAFAAEGARLLLFTEKGDLIAVGDGCVQQQLLPLDFSGQQQQRKPFEDWNKAAATVAPRFWADKSRRERLRGACRIRVPHRRIVEAAAGLDHFLLATLPTEEKGQAPSQQPVAFLRELHRPPALLRPRRQAASPRSSSTTRSSNIIHSGSSSSADSTRLSSCVSSGSGKPPRDTVRRVDMPAARTFAGVRSHSASPSGTAQIFQLQQEPEEAKQLWQATLANPSTASGGRSFAAAARDVAAAGLHLTLRHLASAGEGAAKAAAARAAEAAERVADGQGAAVMESLLDRIDRGSGAVLSALSSGIAYILPGTKSAPAVAGAACSRQEAVSRVTAVSADPRKSLIAAGACPSGALPCRATLSFGESTAAIAVPAVRVGPPHSMGASLRPLLRQNHSQLPLPPQQQQLWSQQQQPQRLARRMPPRSKSLVELPSYRDELRQKNSMVRQQLEGERLEAWKRLSSLQKLSSLPPIAQQRNPTPPNKELSQTTRSRMGASSLVLPDIPQRQRPHLKQQQQQQQQQQQ</sequence>
<dbReference type="PANTHER" id="PTHR45622:SF70">
    <property type="entry name" value="SECRETION-REGULATING GUANINE NUCLEOTIDE EXCHANGE FACTOR"/>
    <property type="match status" value="1"/>
</dbReference>
<feature type="repeat" description="RCC1" evidence="2">
    <location>
        <begin position="879"/>
        <end position="945"/>
    </location>
</feature>
<feature type="compositionally biased region" description="Low complexity" evidence="3">
    <location>
        <begin position="1400"/>
        <end position="1413"/>
    </location>
</feature>
<dbReference type="PROSITE" id="PS50012">
    <property type="entry name" value="RCC1_3"/>
    <property type="match status" value="2"/>
</dbReference>
<proteinExistence type="predicted"/>
<evidence type="ECO:0000256" key="2">
    <source>
        <dbReference type="PROSITE-ProRule" id="PRU00235"/>
    </source>
</evidence>
<accession>A0A6P6RQT7</accession>
<dbReference type="SUPFAM" id="SSF50985">
    <property type="entry name" value="RCC1/BLIP-II"/>
    <property type="match status" value="1"/>
</dbReference>
<dbReference type="Pfam" id="PF00415">
    <property type="entry name" value="RCC1"/>
    <property type="match status" value="1"/>
</dbReference>
<feature type="region of interest" description="Disordered" evidence="3">
    <location>
        <begin position="1465"/>
        <end position="1520"/>
    </location>
</feature>
<organism evidence="4 5">
    <name type="scientific">Cyclospora cayetanensis</name>
    <dbReference type="NCBI Taxonomy" id="88456"/>
    <lineage>
        <taxon>Eukaryota</taxon>
        <taxon>Sar</taxon>
        <taxon>Alveolata</taxon>
        <taxon>Apicomplexa</taxon>
        <taxon>Conoidasida</taxon>
        <taxon>Coccidia</taxon>
        <taxon>Eucoccidiorida</taxon>
        <taxon>Eimeriorina</taxon>
        <taxon>Eimeriidae</taxon>
        <taxon>Cyclospora</taxon>
    </lineage>
</organism>
<dbReference type="PANTHER" id="PTHR45622">
    <property type="entry name" value="UBIQUITIN-PROTEIN LIGASE E3A-RELATED"/>
    <property type="match status" value="1"/>
</dbReference>
<feature type="repeat" description="RCC1" evidence="2">
    <location>
        <begin position="677"/>
        <end position="738"/>
    </location>
</feature>
<keyword evidence="4" id="KW-1185">Reference proteome</keyword>
<feature type="region of interest" description="Disordered" evidence="3">
    <location>
        <begin position="1398"/>
        <end position="1432"/>
    </location>
</feature>
<feature type="compositionally biased region" description="Low complexity" evidence="3">
    <location>
        <begin position="1510"/>
        <end position="1520"/>
    </location>
</feature>
<dbReference type="InterPro" id="IPR000408">
    <property type="entry name" value="Reg_chr_condens"/>
</dbReference>
<dbReference type="RefSeq" id="XP_026190163.1">
    <property type="nucleotide sequence ID" value="XM_026334378.1"/>
</dbReference>
<keyword evidence="1" id="KW-0677">Repeat</keyword>